<sequence>LPDEEQTTEWYWWQRMFSLPFSSTFTKGGEQNLTIPHLRENTTYDVLCWGVDAVGNDISQELVGLPLPWAETRIEAPTNYFDYGGAARRLQADAKSDGLISSLSCTGPIQEFIPCQEKILTSDKIPPSVLLASLANVESTANGYLSGETEVATWQVKLGDASCIGRKLKTNVECILRCEVHEASDTLTKWQLDSSYCDPRSVRCHQKVWFNEQTVSMDFILLRPGIDYTLRCDFADPWGNVHRQQYDMPIPAHESSGKSGSSAGSSQDVTRAPTALMPVFNEKPILTTTRAAAAAAAWYAPAIAEKTGDSGNLPSATTMAPPNWDALELINGRSPSQSTSYPQSASQVPQ</sequence>
<evidence type="ECO:0000313" key="3">
    <source>
        <dbReference type="Proteomes" id="UP000626109"/>
    </source>
</evidence>
<feature type="non-terminal residue" evidence="2">
    <location>
        <position position="350"/>
    </location>
</feature>
<feature type="region of interest" description="Disordered" evidence="1">
    <location>
        <begin position="250"/>
        <end position="269"/>
    </location>
</feature>
<evidence type="ECO:0000313" key="2">
    <source>
        <dbReference type="EMBL" id="CAE8656913.1"/>
    </source>
</evidence>
<organism evidence="2 3">
    <name type="scientific">Polarella glacialis</name>
    <name type="common">Dinoflagellate</name>
    <dbReference type="NCBI Taxonomy" id="89957"/>
    <lineage>
        <taxon>Eukaryota</taxon>
        <taxon>Sar</taxon>
        <taxon>Alveolata</taxon>
        <taxon>Dinophyceae</taxon>
        <taxon>Suessiales</taxon>
        <taxon>Suessiaceae</taxon>
        <taxon>Polarella</taxon>
    </lineage>
</organism>
<feature type="region of interest" description="Disordered" evidence="1">
    <location>
        <begin position="307"/>
        <end position="350"/>
    </location>
</feature>
<dbReference type="EMBL" id="CAJNNW010014671">
    <property type="protein sequence ID" value="CAE8656913.1"/>
    <property type="molecule type" value="Genomic_DNA"/>
</dbReference>
<dbReference type="AlphaFoldDB" id="A0A813IX64"/>
<proteinExistence type="predicted"/>
<gene>
    <name evidence="2" type="ORF">PGLA2088_LOCUS12464</name>
</gene>
<protein>
    <submittedName>
        <fullName evidence="2">Uncharacterized protein</fullName>
    </submittedName>
</protein>
<feature type="compositionally biased region" description="Polar residues" evidence="1">
    <location>
        <begin position="333"/>
        <end position="350"/>
    </location>
</feature>
<feature type="compositionally biased region" description="Polar residues" evidence="1">
    <location>
        <begin position="309"/>
        <end position="320"/>
    </location>
</feature>
<dbReference type="Proteomes" id="UP000626109">
    <property type="component" value="Unassembled WGS sequence"/>
</dbReference>
<evidence type="ECO:0000256" key="1">
    <source>
        <dbReference type="SAM" id="MobiDB-lite"/>
    </source>
</evidence>
<feature type="compositionally biased region" description="Low complexity" evidence="1">
    <location>
        <begin position="257"/>
        <end position="266"/>
    </location>
</feature>
<comment type="caution">
    <text evidence="2">The sequence shown here is derived from an EMBL/GenBank/DDBJ whole genome shotgun (WGS) entry which is preliminary data.</text>
</comment>
<reference evidence="2" key="1">
    <citation type="submission" date="2021-02" db="EMBL/GenBank/DDBJ databases">
        <authorList>
            <person name="Dougan E. K."/>
            <person name="Rhodes N."/>
            <person name="Thang M."/>
            <person name="Chan C."/>
        </authorList>
    </citation>
    <scope>NUCLEOTIDE SEQUENCE</scope>
</reference>
<name>A0A813IX64_POLGL</name>
<accession>A0A813IX64</accession>
<feature type="non-terminal residue" evidence="2">
    <location>
        <position position="1"/>
    </location>
</feature>